<gene>
    <name evidence="1" type="ORF">DSCW_12840</name>
</gene>
<name>A0A5K7ZC07_9BACT</name>
<proteinExistence type="predicted"/>
<accession>A0A5K7ZC07</accession>
<dbReference type="KEGG" id="dwd:DSCW_12840"/>
<evidence type="ECO:0008006" key="3">
    <source>
        <dbReference type="Google" id="ProtNLM"/>
    </source>
</evidence>
<protein>
    <recommendedName>
        <fullName evidence="3">Portal protein</fullName>
    </recommendedName>
</protein>
<organism evidence="1 2">
    <name type="scientific">Desulfosarcina widdelii</name>
    <dbReference type="NCBI Taxonomy" id="947919"/>
    <lineage>
        <taxon>Bacteria</taxon>
        <taxon>Pseudomonadati</taxon>
        <taxon>Thermodesulfobacteriota</taxon>
        <taxon>Desulfobacteria</taxon>
        <taxon>Desulfobacterales</taxon>
        <taxon>Desulfosarcinaceae</taxon>
        <taxon>Desulfosarcina</taxon>
    </lineage>
</organism>
<dbReference type="Proteomes" id="UP000427769">
    <property type="component" value="Chromosome"/>
</dbReference>
<dbReference type="RefSeq" id="WP_155302939.1">
    <property type="nucleotide sequence ID" value="NZ_AP021875.1"/>
</dbReference>
<evidence type="ECO:0000313" key="1">
    <source>
        <dbReference type="EMBL" id="BBO73867.1"/>
    </source>
</evidence>
<sequence>MVRKILPRILPLYFFCDSALKITIYGSTLVKKVINNLAAVYGMPAIRNVEGTKQDQAIFQEISTSAGLPVKLKAASRYTKLLKTILIRPVWRNGKMDMDVLTGDILDVTTGDCPEDLRSVLITHYPESGKQDEVEFSYWTGEVFQRLDYQGNVILEEPNPYHVVPYVPCWDRCPLNDFWLAGGDDLINIQEAINEKLTDLLYVIRMQGFGVGWIRKKNQAGGQIGVNPGTLVELPEDGALGFESQQAPIKEILEAISFLITQAAVSNGLSVSTLSTKVVRESGLAKVQGQRELEELRRDDIILWKRYEEQLFQMIRTVWNVHNPARKIIASAVLKTDFSDPKPEISAKDQAETWEKEIGLGVISPIDVVMMKNQDLRTREEAATWLEKIKAENAKFRNTETSPTQT</sequence>
<reference evidence="1 2" key="1">
    <citation type="submission" date="2019-11" db="EMBL/GenBank/DDBJ databases">
        <title>Comparative genomics of hydrocarbon-degrading Desulfosarcina strains.</title>
        <authorList>
            <person name="Watanabe M."/>
            <person name="Kojima H."/>
            <person name="Fukui M."/>
        </authorList>
    </citation>
    <scope>NUCLEOTIDE SEQUENCE [LARGE SCALE GENOMIC DNA]</scope>
    <source>
        <strain evidence="1 2">PP31</strain>
    </source>
</reference>
<evidence type="ECO:0000313" key="2">
    <source>
        <dbReference type="Proteomes" id="UP000427769"/>
    </source>
</evidence>
<dbReference type="AlphaFoldDB" id="A0A5K7ZC07"/>
<dbReference type="EMBL" id="AP021875">
    <property type="protein sequence ID" value="BBO73867.1"/>
    <property type="molecule type" value="Genomic_DNA"/>
</dbReference>
<dbReference type="OrthoDB" id="5453741at2"/>
<keyword evidence="2" id="KW-1185">Reference proteome</keyword>